<evidence type="ECO:0000313" key="2">
    <source>
        <dbReference type="Proteomes" id="UP000230002"/>
    </source>
</evidence>
<name>A0A2G8RW90_9APHY</name>
<proteinExistence type="predicted"/>
<dbReference type="Proteomes" id="UP000230002">
    <property type="component" value="Unassembled WGS sequence"/>
</dbReference>
<protein>
    <submittedName>
        <fullName evidence="1">Uncharacterized protein</fullName>
    </submittedName>
</protein>
<organism evidence="1 2">
    <name type="scientific">Ganoderma sinense ZZ0214-1</name>
    <dbReference type="NCBI Taxonomy" id="1077348"/>
    <lineage>
        <taxon>Eukaryota</taxon>
        <taxon>Fungi</taxon>
        <taxon>Dikarya</taxon>
        <taxon>Basidiomycota</taxon>
        <taxon>Agaricomycotina</taxon>
        <taxon>Agaricomycetes</taxon>
        <taxon>Polyporales</taxon>
        <taxon>Polyporaceae</taxon>
        <taxon>Ganoderma</taxon>
    </lineage>
</organism>
<dbReference type="Gene3D" id="3.80.10.10">
    <property type="entry name" value="Ribonuclease Inhibitor"/>
    <property type="match status" value="1"/>
</dbReference>
<reference evidence="1 2" key="1">
    <citation type="journal article" date="2015" name="Sci. Rep.">
        <title>Chromosome-level genome map provides insights into diverse defense mechanisms in the medicinal fungus Ganoderma sinense.</title>
        <authorList>
            <person name="Zhu Y."/>
            <person name="Xu J."/>
            <person name="Sun C."/>
            <person name="Zhou S."/>
            <person name="Xu H."/>
            <person name="Nelson D.R."/>
            <person name="Qian J."/>
            <person name="Song J."/>
            <person name="Luo H."/>
            <person name="Xiang L."/>
            <person name="Li Y."/>
            <person name="Xu Z."/>
            <person name="Ji A."/>
            <person name="Wang L."/>
            <person name="Lu S."/>
            <person name="Hayward A."/>
            <person name="Sun W."/>
            <person name="Li X."/>
            <person name="Schwartz D.C."/>
            <person name="Wang Y."/>
            <person name="Chen S."/>
        </authorList>
    </citation>
    <scope>NUCLEOTIDE SEQUENCE [LARGE SCALE GENOMIC DNA]</scope>
    <source>
        <strain evidence="1 2">ZZ0214-1</strain>
    </source>
</reference>
<dbReference type="InterPro" id="IPR032675">
    <property type="entry name" value="LRR_dom_sf"/>
</dbReference>
<gene>
    <name evidence="1" type="ORF">GSI_11529</name>
</gene>
<dbReference type="SUPFAM" id="SSF52047">
    <property type="entry name" value="RNI-like"/>
    <property type="match status" value="1"/>
</dbReference>
<dbReference type="AlphaFoldDB" id="A0A2G8RW90"/>
<dbReference type="EMBL" id="AYKW01000045">
    <property type="protein sequence ID" value="PIL25779.1"/>
    <property type="molecule type" value="Genomic_DNA"/>
</dbReference>
<dbReference type="OrthoDB" id="2743820at2759"/>
<sequence>MLRLVNPAIREFDILFPRADLDSVLQLGRCLADIFSSMKNLEVLSVQVLYPAPLLDMESLPRLHPHLRRLEVGPDAYTAIDHLRPLSALPHLEHLTICLGARGPPNLHITLPRLRSLAVYCGFDIVGMLLAHVDAPGLQAFSLTETHRNSNDMSQELPNHLRTLVANCPSLTAFEWSSSQDWAYRMGYRGRLNAGVPLAELIAPLLAHHPMRRLSVWLHDPVVPLTPADFRAIAEAWPNLKSLSLYGAGGEDGEARFADLESVMAFARHCPQLRSLDVPVVQLDPPCDEAAVAKDSEVAHGVRVRAPHWLRELVVGQVDMAGSANANGDSGEDEEQQRDRKQVGIVKLRGLMENVFPSASIRYRY</sequence>
<comment type="caution">
    <text evidence="1">The sequence shown here is derived from an EMBL/GenBank/DDBJ whole genome shotgun (WGS) entry which is preliminary data.</text>
</comment>
<keyword evidence="2" id="KW-1185">Reference proteome</keyword>
<evidence type="ECO:0000313" key="1">
    <source>
        <dbReference type="EMBL" id="PIL25779.1"/>
    </source>
</evidence>
<accession>A0A2G8RW90</accession>